<organism evidence="7 8">
    <name type="scientific">Dysgonomonas termitidis</name>
    <dbReference type="NCBI Taxonomy" id="1516126"/>
    <lineage>
        <taxon>Bacteria</taxon>
        <taxon>Pseudomonadati</taxon>
        <taxon>Bacteroidota</taxon>
        <taxon>Bacteroidia</taxon>
        <taxon>Bacteroidales</taxon>
        <taxon>Dysgonomonadaceae</taxon>
        <taxon>Dysgonomonas</taxon>
    </lineage>
</organism>
<reference evidence="8" key="1">
    <citation type="journal article" date="2019" name="Int. J. Syst. Evol. Microbiol.">
        <title>The Global Catalogue of Microorganisms (GCM) 10K type strain sequencing project: providing services to taxonomists for standard genome sequencing and annotation.</title>
        <authorList>
            <consortium name="The Broad Institute Genomics Platform"/>
            <consortium name="The Broad Institute Genome Sequencing Center for Infectious Disease"/>
            <person name="Wu L."/>
            <person name="Ma J."/>
        </authorList>
    </citation>
    <scope>NUCLEOTIDE SEQUENCE [LARGE SCALE GENOMIC DNA]</scope>
    <source>
        <strain evidence="8">CCUG 66188</strain>
    </source>
</reference>
<comment type="caution">
    <text evidence="7">The sequence shown here is derived from an EMBL/GenBank/DDBJ whole genome shotgun (WGS) entry which is preliminary data.</text>
</comment>
<feature type="domain" description="Methyltransferase small" evidence="6">
    <location>
        <begin position="115"/>
        <end position="199"/>
    </location>
</feature>
<dbReference type="InterPro" id="IPR029063">
    <property type="entry name" value="SAM-dependent_MTases_sf"/>
</dbReference>
<dbReference type="Gene3D" id="3.40.50.150">
    <property type="entry name" value="Vaccinia Virus protein VP39"/>
    <property type="match status" value="1"/>
</dbReference>
<dbReference type="Proteomes" id="UP001596023">
    <property type="component" value="Unassembled WGS sequence"/>
</dbReference>
<evidence type="ECO:0000256" key="2">
    <source>
        <dbReference type="ARBA" id="ARBA00022603"/>
    </source>
</evidence>
<dbReference type="Gene3D" id="1.10.8.10">
    <property type="entry name" value="DNA helicase RuvA subunit, C-terminal domain"/>
    <property type="match status" value="1"/>
</dbReference>
<dbReference type="InterPro" id="IPR002052">
    <property type="entry name" value="DNA_methylase_N6_adenine_CS"/>
</dbReference>
<sequence>MTMKLTMRKVVPHIKESLKAYYPESEISGFTRIITEYITKKPYPQVCVDPPVFTPELHARIDIILNRLKKYEPVQYIIEETEFFGLLFFVNQSVLIPRPETEELVELILNENKESGLSLLDIGTGSGAIAVALAKNMAGASVSAWDISSKALDVAVLNSKANSADISFNRVDVLGDYPTDKKYDIIVSNPPYVLESEKEQMEQNVLEYEPHTALFVPDNNALLFYERIAYIALNLLTPDGRLYFEINQAKGAETVKMLEEKGFTEVTLFQDLSKKDRIVRANVPMC</sequence>
<dbReference type="GO" id="GO:0032259">
    <property type="term" value="P:methylation"/>
    <property type="evidence" value="ECO:0007669"/>
    <property type="project" value="UniProtKB-KW"/>
</dbReference>
<dbReference type="InterPro" id="IPR019874">
    <property type="entry name" value="RF_methyltr_PrmC"/>
</dbReference>
<dbReference type="PANTHER" id="PTHR18895">
    <property type="entry name" value="HEMK METHYLTRANSFERASE"/>
    <property type="match status" value="1"/>
</dbReference>
<protein>
    <recommendedName>
        <fullName evidence="1">peptide chain release factor N(5)-glutamine methyltransferase</fullName>
        <ecNumber evidence="1">2.1.1.297</ecNumber>
    </recommendedName>
</protein>
<evidence type="ECO:0000313" key="7">
    <source>
        <dbReference type="EMBL" id="MFC4674923.1"/>
    </source>
</evidence>
<dbReference type="PANTHER" id="PTHR18895:SF74">
    <property type="entry name" value="MTRF1L RELEASE FACTOR GLUTAMINE METHYLTRANSFERASE"/>
    <property type="match status" value="1"/>
</dbReference>
<evidence type="ECO:0000256" key="5">
    <source>
        <dbReference type="ARBA" id="ARBA00048391"/>
    </source>
</evidence>
<keyword evidence="4" id="KW-0949">S-adenosyl-L-methionine</keyword>
<evidence type="ECO:0000256" key="1">
    <source>
        <dbReference type="ARBA" id="ARBA00012771"/>
    </source>
</evidence>
<dbReference type="InterPro" id="IPR050320">
    <property type="entry name" value="N5-glutamine_MTase"/>
</dbReference>
<dbReference type="EMBL" id="JBHSGN010000084">
    <property type="protein sequence ID" value="MFC4674923.1"/>
    <property type="molecule type" value="Genomic_DNA"/>
</dbReference>
<dbReference type="PROSITE" id="PS00092">
    <property type="entry name" value="N6_MTASE"/>
    <property type="match status" value="1"/>
</dbReference>
<evidence type="ECO:0000259" key="6">
    <source>
        <dbReference type="Pfam" id="PF05175"/>
    </source>
</evidence>
<gene>
    <name evidence="7" type="primary">prmC</name>
    <name evidence="7" type="ORF">ACFO6W_14565</name>
</gene>
<proteinExistence type="predicted"/>
<evidence type="ECO:0000256" key="3">
    <source>
        <dbReference type="ARBA" id="ARBA00022679"/>
    </source>
</evidence>
<dbReference type="NCBIfam" id="TIGR00536">
    <property type="entry name" value="hemK_fam"/>
    <property type="match status" value="1"/>
</dbReference>
<evidence type="ECO:0000256" key="4">
    <source>
        <dbReference type="ARBA" id="ARBA00022691"/>
    </source>
</evidence>
<dbReference type="CDD" id="cd02440">
    <property type="entry name" value="AdoMet_MTases"/>
    <property type="match status" value="1"/>
</dbReference>
<evidence type="ECO:0000313" key="8">
    <source>
        <dbReference type="Proteomes" id="UP001596023"/>
    </source>
</evidence>
<dbReference type="SUPFAM" id="SSF53335">
    <property type="entry name" value="S-adenosyl-L-methionine-dependent methyltransferases"/>
    <property type="match status" value="1"/>
</dbReference>
<accession>A0ABV9KY09</accession>
<keyword evidence="2 7" id="KW-0489">Methyltransferase</keyword>
<dbReference type="NCBIfam" id="TIGR03534">
    <property type="entry name" value="RF_mod_PrmC"/>
    <property type="match status" value="1"/>
</dbReference>
<dbReference type="GO" id="GO:0102559">
    <property type="term" value="F:peptide chain release factor N(5)-glutamine methyltransferase activity"/>
    <property type="evidence" value="ECO:0007669"/>
    <property type="project" value="UniProtKB-EC"/>
</dbReference>
<dbReference type="InterPro" id="IPR004556">
    <property type="entry name" value="HemK-like"/>
</dbReference>
<dbReference type="EC" id="2.1.1.297" evidence="1"/>
<comment type="catalytic activity">
    <reaction evidence="5">
        <text>L-glutaminyl-[peptide chain release factor] + S-adenosyl-L-methionine = N(5)-methyl-L-glutaminyl-[peptide chain release factor] + S-adenosyl-L-homocysteine + H(+)</text>
        <dbReference type="Rhea" id="RHEA:42896"/>
        <dbReference type="Rhea" id="RHEA-COMP:10271"/>
        <dbReference type="Rhea" id="RHEA-COMP:10272"/>
        <dbReference type="ChEBI" id="CHEBI:15378"/>
        <dbReference type="ChEBI" id="CHEBI:30011"/>
        <dbReference type="ChEBI" id="CHEBI:57856"/>
        <dbReference type="ChEBI" id="CHEBI:59789"/>
        <dbReference type="ChEBI" id="CHEBI:61891"/>
        <dbReference type="EC" id="2.1.1.297"/>
    </reaction>
</comment>
<dbReference type="RefSeq" id="WP_379997647.1">
    <property type="nucleotide sequence ID" value="NZ_JBHSGN010000084.1"/>
</dbReference>
<dbReference type="InterPro" id="IPR007848">
    <property type="entry name" value="Small_mtfrase_dom"/>
</dbReference>
<keyword evidence="3 7" id="KW-0808">Transferase</keyword>
<dbReference type="Pfam" id="PF05175">
    <property type="entry name" value="MTS"/>
    <property type="match status" value="1"/>
</dbReference>
<name>A0ABV9KY09_9BACT</name>
<keyword evidence="8" id="KW-1185">Reference proteome</keyword>